<dbReference type="GeneID" id="54997778"/>
<proteinExistence type="predicted"/>
<dbReference type="InterPro" id="IPR055748">
    <property type="entry name" value="DUF7324"/>
</dbReference>
<dbReference type="RefSeq" id="YP_009806905.1">
    <property type="nucleotide sequence ID" value="NC_048018.1"/>
</dbReference>
<dbReference type="KEGG" id="vg:54997778"/>
<sequence>MTSAVDVLDAIALKYSTCALLREVSVTDQHALAAREHCRRTGDYSTYPGETVWLRRIDGLLLEGTQLRTAIEVKVSRADFLRESDAKRDPWRRITNRFVYATPKGLLSAEEIPDGCGLWEVEDGDVRVAVRARINRDPDPVPHQVLVNLAYRLKTADVRGGVDLAVTTDASALGEDRARIRQVGAGDPSIVRALTADFHDHSRPGCGCGERAGSSHSSAQAPATGDVAGAPKPTQQ</sequence>
<organism evidence="2 3">
    <name type="scientific">Gordonia phage Apricot</name>
    <dbReference type="NCBI Taxonomy" id="2250319"/>
    <lineage>
        <taxon>Viruses</taxon>
        <taxon>Duplodnaviria</taxon>
        <taxon>Heunggongvirae</taxon>
        <taxon>Uroviricota</taxon>
        <taxon>Caudoviricetes</taxon>
        <taxon>Apricotvirus</taxon>
        <taxon>Apricotvirus apricot</taxon>
    </lineage>
</organism>
<name>A0A345L164_9CAUD</name>
<evidence type="ECO:0000313" key="2">
    <source>
        <dbReference type="EMBL" id="AXH49016.1"/>
    </source>
</evidence>
<dbReference type="EMBL" id="MH536812">
    <property type="protein sequence ID" value="AXH49016.1"/>
    <property type="molecule type" value="Genomic_DNA"/>
</dbReference>
<gene>
    <name evidence="2" type="primary">57</name>
    <name evidence="2" type="ORF">SEA_APRICOT_57</name>
</gene>
<feature type="region of interest" description="Disordered" evidence="1">
    <location>
        <begin position="205"/>
        <end position="236"/>
    </location>
</feature>
<accession>A0A345L164</accession>
<protein>
    <submittedName>
        <fullName evidence="2">Uncharacterized protein</fullName>
    </submittedName>
</protein>
<reference evidence="3" key="1">
    <citation type="submission" date="2018-06" db="EMBL/GenBank/DDBJ databases">
        <authorList>
            <person name="Zhirakovskaya E."/>
        </authorList>
    </citation>
    <scope>NUCLEOTIDE SEQUENCE [LARGE SCALE GENOMIC DNA]</scope>
</reference>
<keyword evidence="3" id="KW-1185">Reference proteome</keyword>
<evidence type="ECO:0000256" key="1">
    <source>
        <dbReference type="SAM" id="MobiDB-lite"/>
    </source>
</evidence>
<evidence type="ECO:0000313" key="3">
    <source>
        <dbReference type="Proteomes" id="UP000258434"/>
    </source>
</evidence>
<dbReference type="Pfam" id="PF24010">
    <property type="entry name" value="DUF7324"/>
    <property type="match status" value="1"/>
</dbReference>
<dbReference type="Proteomes" id="UP000258434">
    <property type="component" value="Segment"/>
</dbReference>